<name>A0A8S5VK78_9CAUD</name>
<protein>
    <submittedName>
        <fullName evidence="1">Glycoprotein</fullName>
    </submittedName>
</protein>
<dbReference type="EMBL" id="BK035255">
    <property type="protein sequence ID" value="DAG89287.1"/>
    <property type="molecule type" value="Genomic_DNA"/>
</dbReference>
<evidence type="ECO:0000313" key="1">
    <source>
        <dbReference type="EMBL" id="DAG89287.1"/>
    </source>
</evidence>
<reference evidence="1" key="1">
    <citation type="journal article" date="2021" name="Proc. Natl. Acad. Sci. U.S.A.">
        <title>A Catalog of Tens of Thousands of Viruses from Human Metagenomes Reveals Hidden Associations with Chronic Diseases.</title>
        <authorList>
            <person name="Tisza M.J."/>
            <person name="Buck C.B."/>
        </authorList>
    </citation>
    <scope>NUCLEOTIDE SEQUENCE</scope>
    <source>
        <strain evidence="1">CtbGU10</strain>
    </source>
</reference>
<proteinExistence type="predicted"/>
<accession>A0A8S5VK78</accession>
<organism evidence="1">
    <name type="scientific">Ackermannviridae sp</name>
    <dbReference type="NCBI Taxonomy" id="2831612"/>
    <lineage>
        <taxon>Viruses</taxon>
        <taxon>Duplodnaviria</taxon>
        <taxon>Heunggongvirae</taxon>
        <taxon>Uroviricota</taxon>
        <taxon>Caudoviricetes</taxon>
        <taxon>Pantevenvirales</taxon>
        <taxon>Ackermannviridae</taxon>
    </lineage>
</organism>
<sequence>MGEPCMRCQTCGIECRTDSEHEVLKFICRNKQCPDYGHVMGEKEPGVAVMRVNYPVEQQREIGE</sequence>